<organism evidence="8 9">
    <name type="scientific">Legionella maceachernii</name>
    <dbReference type="NCBI Taxonomy" id="466"/>
    <lineage>
        <taxon>Bacteria</taxon>
        <taxon>Pseudomonadati</taxon>
        <taxon>Pseudomonadota</taxon>
        <taxon>Gammaproteobacteria</taxon>
        <taxon>Legionellales</taxon>
        <taxon>Legionellaceae</taxon>
        <taxon>Legionella</taxon>
    </lineage>
</organism>
<evidence type="ECO:0000259" key="7">
    <source>
        <dbReference type="PROSITE" id="PS51352"/>
    </source>
</evidence>
<dbReference type="AlphaFoldDB" id="A0A0W0WHS3"/>
<dbReference type="OrthoDB" id="9780340at2"/>
<dbReference type="Pfam" id="PF01323">
    <property type="entry name" value="DSBA"/>
    <property type="match status" value="1"/>
</dbReference>
<dbReference type="InterPro" id="IPR041205">
    <property type="entry name" value="ScsC_N"/>
</dbReference>
<evidence type="ECO:0000256" key="4">
    <source>
        <dbReference type="ARBA" id="ARBA00023284"/>
    </source>
</evidence>
<proteinExistence type="predicted"/>
<keyword evidence="3" id="KW-1015">Disulfide bond</keyword>
<keyword evidence="2" id="KW-0560">Oxidoreductase</keyword>
<feature type="domain" description="Thioredoxin" evidence="7">
    <location>
        <begin position="63"/>
        <end position="261"/>
    </location>
</feature>
<dbReference type="Gene3D" id="3.40.30.10">
    <property type="entry name" value="Glutaredoxin"/>
    <property type="match status" value="1"/>
</dbReference>
<evidence type="ECO:0000256" key="2">
    <source>
        <dbReference type="ARBA" id="ARBA00023002"/>
    </source>
</evidence>
<keyword evidence="9" id="KW-1185">Reference proteome</keyword>
<dbReference type="Pfam" id="PF18312">
    <property type="entry name" value="ScsC_N"/>
    <property type="match status" value="1"/>
</dbReference>
<sequence>MKFTNLLTASALISAMTVPVALAADTNNDNAMPADQKKQIEQVIHDYLINNPEVLLEASQALQQKQQQAMQVQAQAAIKENASQLFNDNLALAGNSKGNVTLVEFFDYQCIHCKKMAPVISNLVKQNPNLRVVYKEFPIFGKSSDSASRAALAAAMQGKYLAMHDALIKQENRLNDQIIMDTAKSLGLDMKKFKADMSSQTVSDALEANRQLAEKLHLMGTPAFIIAGTSDGKLKEGSSPAFIPGAASEESLQELVKKEGANS</sequence>
<dbReference type="SUPFAM" id="SSF52833">
    <property type="entry name" value="Thioredoxin-like"/>
    <property type="match status" value="1"/>
</dbReference>
<comment type="caution">
    <text evidence="8">The sequence shown here is derived from an EMBL/GenBank/DDBJ whole genome shotgun (WGS) entry which is preliminary data.</text>
</comment>
<dbReference type="PROSITE" id="PS51352">
    <property type="entry name" value="THIOREDOXIN_2"/>
    <property type="match status" value="1"/>
</dbReference>
<keyword evidence="1 6" id="KW-0732">Signal</keyword>
<evidence type="ECO:0000256" key="3">
    <source>
        <dbReference type="ARBA" id="ARBA00023157"/>
    </source>
</evidence>
<dbReference type="GO" id="GO:0016491">
    <property type="term" value="F:oxidoreductase activity"/>
    <property type="evidence" value="ECO:0007669"/>
    <property type="project" value="UniProtKB-KW"/>
</dbReference>
<keyword evidence="5" id="KW-0175">Coiled coil</keyword>
<evidence type="ECO:0000256" key="5">
    <source>
        <dbReference type="SAM" id="Coils"/>
    </source>
</evidence>
<evidence type="ECO:0000313" key="9">
    <source>
        <dbReference type="Proteomes" id="UP000054908"/>
    </source>
</evidence>
<dbReference type="CDD" id="cd03023">
    <property type="entry name" value="DsbA_Com1_like"/>
    <property type="match status" value="1"/>
</dbReference>
<name>A0A0W0WHS3_9GAMM</name>
<dbReference type="PANTHER" id="PTHR13887:SF14">
    <property type="entry name" value="DISULFIDE BOND FORMATION PROTEIN D"/>
    <property type="match status" value="1"/>
</dbReference>
<gene>
    <name evidence="8" type="primary">com1</name>
    <name evidence="8" type="ORF">Lmac_0079</name>
</gene>
<dbReference type="RefSeq" id="WP_058450922.1">
    <property type="nucleotide sequence ID" value="NZ_CAAAIB010000003.1"/>
</dbReference>
<dbReference type="PANTHER" id="PTHR13887">
    <property type="entry name" value="GLUTATHIONE S-TRANSFERASE KAPPA"/>
    <property type="match status" value="1"/>
</dbReference>
<reference evidence="8 9" key="1">
    <citation type="submission" date="2015-11" db="EMBL/GenBank/DDBJ databases">
        <title>Genomic analysis of 38 Legionella species identifies large and diverse effector repertoires.</title>
        <authorList>
            <person name="Burstein D."/>
            <person name="Amaro F."/>
            <person name="Zusman T."/>
            <person name="Lifshitz Z."/>
            <person name="Cohen O."/>
            <person name="Gilbert J.A."/>
            <person name="Pupko T."/>
            <person name="Shuman H.A."/>
            <person name="Segal G."/>
        </authorList>
    </citation>
    <scope>NUCLEOTIDE SEQUENCE [LARGE SCALE GENOMIC DNA]</scope>
    <source>
        <strain evidence="8 9">PX-1-G2-E2</strain>
    </source>
</reference>
<dbReference type="InterPro" id="IPR013766">
    <property type="entry name" value="Thioredoxin_domain"/>
</dbReference>
<dbReference type="InterPro" id="IPR036249">
    <property type="entry name" value="Thioredoxin-like_sf"/>
</dbReference>
<protein>
    <submittedName>
        <fullName evidence="8">27 kDa outer membrane protein</fullName>
    </submittedName>
</protein>
<evidence type="ECO:0000256" key="6">
    <source>
        <dbReference type="SAM" id="SignalP"/>
    </source>
</evidence>
<evidence type="ECO:0000313" key="8">
    <source>
        <dbReference type="EMBL" id="KTD31889.1"/>
    </source>
</evidence>
<keyword evidence="4" id="KW-0676">Redox-active center</keyword>
<dbReference type="InterPro" id="IPR001853">
    <property type="entry name" value="DSBA-like_thioredoxin_dom"/>
</dbReference>
<dbReference type="PATRIC" id="fig|466.6.peg.83"/>
<feature type="coiled-coil region" evidence="5">
    <location>
        <begin position="55"/>
        <end position="82"/>
    </location>
</feature>
<dbReference type="EMBL" id="LNYL01000002">
    <property type="protein sequence ID" value="KTD31889.1"/>
    <property type="molecule type" value="Genomic_DNA"/>
</dbReference>
<dbReference type="Proteomes" id="UP000054908">
    <property type="component" value="Unassembled WGS sequence"/>
</dbReference>
<feature type="chain" id="PRO_5006915534" evidence="6">
    <location>
        <begin position="24"/>
        <end position="263"/>
    </location>
</feature>
<accession>A0A0W0WHS3</accession>
<evidence type="ECO:0000256" key="1">
    <source>
        <dbReference type="ARBA" id="ARBA00022729"/>
    </source>
</evidence>
<dbReference type="STRING" id="466.Lmac_0079"/>
<feature type="signal peptide" evidence="6">
    <location>
        <begin position="1"/>
        <end position="23"/>
    </location>
</feature>